<dbReference type="Pfam" id="PF16184">
    <property type="entry name" value="Cadherin_3"/>
    <property type="match status" value="2"/>
</dbReference>
<keyword evidence="9" id="KW-1185">Reference proteome</keyword>
<evidence type="ECO:0000256" key="6">
    <source>
        <dbReference type="SAM" id="SignalP"/>
    </source>
</evidence>
<sequence>MSSLSWAGLGALLLLLLLSGWASSTFVRVNQGVRVMKGSSAFLSQDDLKFTIPKEKDACKVEVVMNEPITQRVGKLTPQVFDCHFLPNEVKYTHNGCPILDEDTVKLRLYRFTETDTFTETFILRVYLLEPDCNIIRMSDNALEVSEFYGLSRVIDKNLLRFDYERMASLECTVRLDPVGTQLPAHGQLVLVEPQLEEPRGDQPHSFFPESQRAWLPVYIRPGIPNQMPRAAFMAMFILEVDQFILTSLTTSVLDCEEDETPKPLLVFNITKAPLQGYVTHLWDHTRPVSSFTWKDLRDMQIAYQPPNSSHSERRLYEVELEVYDFFFEKSAPITVHISIRPADTNAPRVSWNTGLNLLEGQSRAITWEQFQIVDNDDIHAVQVVTVDGLQRGRLTLRGGKGFLFTVADLQAGVVRYHHDDSDSTKDFVVFRIFDSQHSIQHKFPINILPKDDSPPFLITNVVIELEEGQTILIQGSMLRASDMDSSYPVPGFIQRDLFNGVIYYRHFGGEIFEDSFEFVLWDSHEPPNLSVPQVRVHL</sequence>
<dbReference type="GO" id="GO:0046872">
    <property type="term" value="F:metal ion binding"/>
    <property type="evidence" value="ECO:0007669"/>
    <property type="project" value="UniProtKB-KW"/>
</dbReference>
<organism evidence="8 9">
    <name type="scientific">Cervus elaphus hippelaphus</name>
    <name type="common">European red deer</name>
    <dbReference type="NCBI Taxonomy" id="46360"/>
    <lineage>
        <taxon>Eukaryota</taxon>
        <taxon>Metazoa</taxon>
        <taxon>Chordata</taxon>
        <taxon>Craniata</taxon>
        <taxon>Vertebrata</taxon>
        <taxon>Euteleostomi</taxon>
        <taxon>Mammalia</taxon>
        <taxon>Eutheria</taxon>
        <taxon>Laurasiatheria</taxon>
        <taxon>Artiodactyla</taxon>
        <taxon>Ruminantia</taxon>
        <taxon>Pecora</taxon>
        <taxon>Cervidae</taxon>
        <taxon>Cervinae</taxon>
        <taxon>Cervus</taxon>
    </lineage>
</organism>
<protein>
    <submittedName>
        <fullName evidence="8">FREM1</fullName>
    </submittedName>
</protein>
<evidence type="ECO:0000259" key="7">
    <source>
        <dbReference type="Pfam" id="PF19309"/>
    </source>
</evidence>
<feature type="non-terminal residue" evidence="8">
    <location>
        <position position="539"/>
    </location>
</feature>
<comment type="caution">
    <text evidence="8">The sequence shown here is derived from an EMBL/GenBank/DDBJ whole genome shotgun (WGS) entry which is preliminary data.</text>
</comment>
<keyword evidence="2 6" id="KW-0732">Signal</keyword>
<dbReference type="Proteomes" id="UP000242450">
    <property type="component" value="Chromosome 29"/>
</dbReference>
<dbReference type="InterPro" id="IPR039005">
    <property type="entry name" value="CSPG_rpt"/>
</dbReference>
<proteinExistence type="predicted"/>
<dbReference type="PROSITE" id="PS51854">
    <property type="entry name" value="CSPG"/>
    <property type="match status" value="2"/>
</dbReference>
<dbReference type="OrthoDB" id="430044at2759"/>
<evidence type="ECO:0000313" key="8">
    <source>
        <dbReference type="EMBL" id="OWK01141.1"/>
    </source>
</evidence>
<feature type="chain" id="PRO_5012916737" evidence="6">
    <location>
        <begin position="23"/>
        <end position="539"/>
    </location>
</feature>
<evidence type="ECO:0000256" key="4">
    <source>
        <dbReference type="ARBA" id="ARBA00023180"/>
    </source>
</evidence>
<evidence type="ECO:0000256" key="5">
    <source>
        <dbReference type="PROSITE-ProRule" id="PRU01201"/>
    </source>
</evidence>
<gene>
    <name evidence="8" type="ORF">Celaphus_00018278</name>
</gene>
<keyword evidence="1" id="KW-0479">Metal-binding</keyword>
<evidence type="ECO:0000256" key="1">
    <source>
        <dbReference type="ARBA" id="ARBA00022723"/>
    </source>
</evidence>
<dbReference type="PANTHER" id="PTHR45739">
    <property type="entry name" value="MATRIX PROTEIN, PUTATIVE-RELATED"/>
    <property type="match status" value="1"/>
</dbReference>
<dbReference type="InterPro" id="IPR045658">
    <property type="entry name" value="FRAS1-rel_N"/>
</dbReference>
<feature type="signal peptide" evidence="6">
    <location>
        <begin position="1"/>
        <end position="22"/>
    </location>
</feature>
<feature type="domain" description="FRAS1-related extracellular matrix protein N-terminal" evidence="7">
    <location>
        <begin position="27"/>
        <end position="192"/>
    </location>
</feature>
<accession>A0A212C573</accession>
<dbReference type="PANTHER" id="PTHR45739:SF7">
    <property type="entry name" value="FRAS1-RELATED EXTRACELLULAR MATRIX PROTEIN 1"/>
    <property type="match status" value="1"/>
</dbReference>
<dbReference type="GO" id="GO:0009653">
    <property type="term" value="P:anatomical structure morphogenesis"/>
    <property type="evidence" value="ECO:0007669"/>
    <property type="project" value="TreeGrafter"/>
</dbReference>
<dbReference type="InterPro" id="IPR051561">
    <property type="entry name" value="FRAS1_ECM"/>
</dbReference>
<feature type="repeat" description="CSPG" evidence="5">
    <location>
        <begin position="230"/>
        <end position="322"/>
    </location>
</feature>
<keyword evidence="4" id="KW-0325">Glycoprotein</keyword>
<evidence type="ECO:0000313" key="9">
    <source>
        <dbReference type="Proteomes" id="UP000242450"/>
    </source>
</evidence>
<dbReference type="EMBL" id="MKHE01000029">
    <property type="protein sequence ID" value="OWK01141.1"/>
    <property type="molecule type" value="Genomic_DNA"/>
</dbReference>
<dbReference type="Pfam" id="PF19309">
    <property type="entry name" value="Frem_N"/>
    <property type="match status" value="1"/>
</dbReference>
<name>A0A212C573_CEREH</name>
<evidence type="ECO:0000256" key="2">
    <source>
        <dbReference type="ARBA" id="ARBA00022729"/>
    </source>
</evidence>
<keyword evidence="3" id="KW-0677">Repeat</keyword>
<evidence type="ECO:0000256" key="3">
    <source>
        <dbReference type="ARBA" id="ARBA00022737"/>
    </source>
</evidence>
<feature type="repeat" description="CSPG" evidence="5">
    <location>
        <begin position="347"/>
        <end position="434"/>
    </location>
</feature>
<dbReference type="AlphaFoldDB" id="A0A212C573"/>
<reference evidence="8 9" key="1">
    <citation type="journal article" date="2018" name="Mol. Genet. Genomics">
        <title>The red deer Cervus elaphus genome CerEla1.0: sequencing, annotating, genes, and chromosomes.</title>
        <authorList>
            <person name="Bana N.A."/>
            <person name="Nyiri A."/>
            <person name="Nagy J."/>
            <person name="Frank K."/>
            <person name="Nagy T."/>
            <person name="Steger V."/>
            <person name="Schiller M."/>
            <person name="Lakatos P."/>
            <person name="Sugar L."/>
            <person name="Horn P."/>
            <person name="Barta E."/>
            <person name="Orosz L."/>
        </authorList>
    </citation>
    <scope>NUCLEOTIDE SEQUENCE [LARGE SCALE GENOMIC DNA]</scope>
    <source>
        <strain evidence="8">Hungarian</strain>
    </source>
</reference>